<dbReference type="Pfam" id="PF11911">
    <property type="entry name" value="DUF3429"/>
    <property type="match status" value="1"/>
</dbReference>
<dbReference type="EMBL" id="JBBUTH010000003">
    <property type="protein sequence ID" value="MEK8049858.1"/>
    <property type="molecule type" value="Genomic_DNA"/>
</dbReference>
<keyword evidence="3" id="KW-1185">Reference proteome</keyword>
<name>A0ABU9CDA4_9BURK</name>
<dbReference type="RefSeq" id="WP_341409531.1">
    <property type="nucleotide sequence ID" value="NZ_JBBUTH010000003.1"/>
</dbReference>
<dbReference type="InterPro" id="IPR021836">
    <property type="entry name" value="DUF3429"/>
</dbReference>
<keyword evidence="1" id="KW-0812">Transmembrane</keyword>
<reference evidence="2 3" key="1">
    <citation type="submission" date="2024-04" db="EMBL/GenBank/DDBJ databases">
        <title>Novel species of the genus Ideonella isolated from streams.</title>
        <authorList>
            <person name="Lu H."/>
        </authorList>
    </citation>
    <scope>NUCLEOTIDE SEQUENCE [LARGE SCALE GENOMIC DNA]</scope>
    <source>
        <strain evidence="2 3">DXS22W</strain>
    </source>
</reference>
<accession>A0ABU9CDA4</accession>
<dbReference type="Proteomes" id="UP001365405">
    <property type="component" value="Unassembled WGS sequence"/>
</dbReference>
<dbReference type="PANTHER" id="PTHR15887">
    <property type="entry name" value="TRANSMEMBRANE PROTEIN 69"/>
    <property type="match status" value="1"/>
</dbReference>
<gene>
    <name evidence="2" type="ORF">AACH10_06390</name>
</gene>
<sequence>MTRAAPAPHLPTPIYEAPLTDTARWLGHLGLVPFVLGALLVWVVNIEAHPYATLALSAYAAVIVSFLGGIHWGIAFRQTAPSASLFIWGVVPSLIAWVAVMMPASAGLVVHGVMLAVCYAVDRRVYPVQGLQRWLTLRFRLSAVASVSCFMGAAGT</sequence>
<comment type="caution">
    <text evidence="2">The sequence shown here is derived from an EMBL/GenBank/DDBJ whole genome shotgun (WGS) entry which is preliminary data.</text>
</comment>
<feature type="transmembrane region" description="Helical" evidence="1">
    <location>
        <begin position="94"/>
        <end position="117"/>
    </location>
</feature>
<keyword evidence="1" id="KW-0472">Membrane</keyword>
<feature type="transmembrane region" description="Helical" evidence="1">
    <location>
        <begin position="25"/>
        <end position="44"/>
    </location>
</feature>
<dbReference type="PANTHER" id="PTHR15887:SF1">
    <property type="entry name" value="TRANSMEMBRANE PROTEIN 69"/>
    <property type="match status" value="1"/>
</dbReference>
<keyword evidence="1" id="KW-1133">Transmembrane helix</keyword>
<evidence type="ECO:0000313" key="3">
    <source>
        <dbReference type="Proteomes" id="UP001365405"/>
    </source>
</evidence>
<organism evidence="2 3">
    <name type="scientific">Pseudaquabacterium inlustre</name>
    <dbReference type="NCBI Taxonomy" id="2984192"/>
    <lineage>
        <taxon>Bacteria</taxon>
        <taxon>Pseudomonadati</taxon>
        <taxon>Pseudomonadota</taxon>
        <taxon>Betaproteobacteria</taxon>
        <taxon>Burkholderiales</taxon>
        <taxon>Sphaerotilaceae</taxon>
        <taxon>Pseudaquabacterium</taxon>
    </lineage>
</organism>
<evidence type="ECO:0000256" key="1">
    <source>
        <dbReference type="SAM" id="Phobius"/>
    </source>
</evidence>
<evidence type="ECO:0000313" key="2">
    <source>
        <dbReference type="EMBL" id="MEK8049858.1"/>
    </source>
</evidence>
<proteinExistence type="predicted"/>
<protein>
    <submittedName>
        <fullName evidence="2">DUF3429 domain-containing protein</fullName>
    </submittedName>
</protein>
<feature type="transmembrane region" description="Helical" evidence="1">
    <location>
        <begin position="51"/>
        <end position="74"/>
    </location>
</feature>